<proteinExistence type="inferred from homology"/>
<comment type="caution">
    <text evidence="12">The sequence shown here is derived from an EMBL/GenBank/DDBJ whole genome shotgun (WGS) entry which is preliminary data.</text>
</comment>
<evidence type="ECO:0000256" key="2">
    <source>
        <dbReference type="ARBA" id="ARBA00008661"/>
    </source>
</evidence>
<reference evidence="12 13" key="1">
    <citation type="journal article" date="2020" name="Cell">
        <title>Large-Scale Comparative Analyses of Tick Genomes Elucidate Their Genetic Diversity and Vector Capacities.</title>
        <authorList>
            <consortium name="Tick Genome and Microbiome Consortium (TIGMIC)"/>
            <person name="Jia N."/>
            <person name="Wang J."/>
            <person name="Shi W."/>
            <person name="Du L."/>
            <person name="Sun Y."/>
            <person name="Zhan W."/>
            <person name="Jiang J.F."/>
            <person name="Wang Q."/>
            <person name="Zhang B."/>
            <person name="Ji P."/>
            <person name="Bell-Sakyi L."/>
            <person name="Cui X.M."/>
            <person name="Yuan T.T."/>
            <person name="Jiang B.G."/>
            <person name="Yang W.F."/>
            <person name="Lam T.T."/>
            <person name="Chang Q.C."/>
            <person name="Ding S.J."/>
            <person name="Wang X.J."/>
            <person name="Zhu J.G."/>
            <person name="Ruan X.D."/>
            <person name="Zhao L."/>
            <person name="Wei J.T."/>
            <person name="Ye R.Z."/>
            <person name="Que T.C."/>
            <person name="Du C.H."/>
            <person name="Zhou Y.H."/>
            <person name="Cheng J.X."/>
            <person name="Dai P.F."/>
            <person name="Guo W.B."/>
            <person name="Han X.H."/>
            <person name="Huang E.J."/>
            <person name="Li L.F."/>
            <person name="Wei W."/>
            <person name="Gao Y.C."/>
            <person name="Liu J.Z."/>
            <person name="Shao H.Z."/>
            <person name="Wang X."/>
            <person name="Wang C.C."/>
            <person name="Yang T.C."/>
            <person name="Huo Q.B."/>
            <person name="Li W."/>
            <person name="Chen H.Y."/>
            <person name="Chen S.E."/>
            <person name="Zhou L.G."/>
            <person name="Ni X.B."/>
            <person name="Tian J.H."/>
            <person name="Sheng Y."/>
            <person name="Liu T."/>
            <person name="Pan Y.S."/>
            <person name="Xia L.Y."/>
            <person name="Li J."/>
            <person name="Zhao F."/>
            <person name="Cao W.C."/>
        </authorList>
    </citation>
    <scope>NUCLEOTIDE SEQUENCE [LARGE SCALE GENOMIC DNA]</scope>
    <source>
        <strain evidence="12">HaeL-2018</strain>
    </source>
</reference>
<accession>A0A9J6FYL8</accession>
<dbReference type="GO" id="GO:0006493">
    <property type="term" value="P:protein O-linked glycosylation"/>
    <property type="evidence" value="ECO:0007669"/>
    <property type="project" value="TreeGrafter"/>
</dbReference>
<dbReference type="Pfam" id="PF01762">
    <property type="entry name" value="Galactosyl_T"/>
    <property type="match status" value="1"/>
</dbReference>
<dbReference type="AlphaFoldDB" id="A0A9J6FYL8"/>
<dbReference type="PANTHER" id="PTHR11214:SF314">
    <property type="entry name" value="HEXOSYLTRANSFERASE"/>
    <property type="match status" value="1"/>
</dbReference>
<dbReference type="OrthoDB" id="5512589at2759"/>
<keyword evidence="7" id="KW-1133">Transmembrane helix</keyword>
<keyword evidence="3 11" id="KW-0328">Glycosyltransferase</keyword>
<keyword evidence="6" id="KW-0735">Signal-anchor</keyword>
<dbReference type="VEuPathDB" id="VectorBase:HLOH_049277"/>
<gene>
    <name evidence="12" type="ORF">HPB48_022550</name>
</gene>
<evidence type="ECO:0000313" key="12">
    <source>
        <dbReference type="EMBL" id="KAH9368157.1"/>
    </source>
</evidence>
<keyword evidence="13" id="KW-1185">Reference proteome</keyword>
<evidence type="ECO:0000256" key="11">
    <source>
        <dbReference type="RuleBase" id="RU363063"/>
    </source>
</evidence>
<dbReference type="EMBL" id="JABSTR010000004">
    <property type="protein sequence ID" value="KAH9368157.1"/>
    <property type="molecule type" value="Genomic_DNA"/>
</dbReference>
<evidence type="ECO:0000256" key="1">
    <source>
        <dbReference type="ARBA" id="ARBA00004323"/>
    </source>
</evidence>
<dbReference type="PANTHER" id="PTHR11214">
    <property type="entry name" value="BETA-1,3-N-ACETYLGLUCOSAMINYLTRANSFERASE"/>
    <property type="match status" value="1"/>
</dbReference>
<evidence type="ECO:0000256" key="7">
    <source>
        <dbReference type="ARBA" id="ARBA00022989"/>
    </source>
</evidence>
<evidence type="ECO:0000313" key="13">
    <source>
        <dbReference type="Proteomes" id="UP000821853"/>
    </source>
</evidence>
<evidence type="ECO:0000256" key="3">
    <source>
        <dbReference type="ARBA" id="ARBA00022676"/>
    </source>
</evidence>
<keyword evidence="10" id="KW-0325">Glycoprotein</keyword>
<keyword evidence="8 11" id="KW-0333">Golgi apparatus</keyword>
<dbReference type="InterPro" id="IPR002659">
    <property type="entry name" value="Glyco_trans_31"/>
</dbReference>
<dbReference type="OMA" id="FRFKFFC"/>
<dbReference type="Gene3D" id="3.90.550.50">
    <property type="match status" value="1"/>
</dbReference>
<sequence length="347" mass="38866">MTSWRFPRWLSKVQMYAILAGGLALLIIFRSLRTDASDRNKDGHDGDLFIAPFESNDRAQNEVVMREEIDVSPENNNARNPYVHPYVIDGSHLCRGFEAAPSFVVFVASAPSHREERDAIRDTWGLHSYLAHRSTKVIFLLGRSQFDREIKAESQVHGDIVQGNFTDSYDNLTLKSVMMLHWTRSFCPDVDHIMKTDDDVYVNLDNLVHHLNSVMGDQRRWIQGCIKRHAGTPLHGAGVGQPLNPVDLNNLPKAHPDFVAGAGYVISSDLVEDLLAASARVTWVPLEDVFVTGRCAALLGVKPETEDRFSCGRPVKDPCELAHTFTGHGMTPELMRRTWDAMLSGCS</sequence>
<evidence type="ECO:0000256" key="8">
    <source>
        <dbReference type="ARBA" id="ARBA00023034"/>
    </source>
</evidence>
<organism evidence="12 13">
    <name type="scientific">Haemaphysalis longicornis</name>
    <name type="common">Bush tick</name>
    <dbReference type="NCBI Taxonomy" id="44386"/>
    <lineage>
        <taxon>Eukaryota</taxon>
        <taxon>Metazoa</taxon>
        <taxon>Ecdysozoa</taxon>
        <taxon>Arthropoda</taxon>
        <taxon>Chelicerata</taxon>
        <taxon>Arachnida</taxon>
        <taxon>Acari</taxon>
        <taxon>Parasitiformes</taxon>
        <taxon>Ixodida</taxon>
        <taxon>Ixodoidea</taxon>
        <taxon>Ixodidae</taxon>
        <taxon>Haemaphysalinae</taxon>
        <taxon>Haemaphysalis</taxon>
    </lineage>
</organism>
<evidence type="ECO:0000256" key="4">
    <source>
        <dbReference type="ARBA" id="ARBA00022679"/>
    </source>
</evidence>
<evidence type="ECO:0000256" key="5">
    <source>
        <dbReference type="ARBA" id="ARBA00022692"/>
    </source>
</evidence>
<evidence type="ECO:0000256" key="6">
    <source>
        <dbReference type="ARBA" id="ARBA00022968"/>
    </source>
</evidence>
<keyword evidence="9" id="KW-0472">Membrane</keyword>
<dbReference type="EC" id="2.4.1.-" evidence="11"/>
<protein>
    <recommendedName>
        <fullName evidence="11">Hexosyltransferase</fullName>
        <ecNumber evidence="11">2.4.1.-</ecNumber>
    </recommendedName>
</protein>
<dbReference type="Proteomes" id="UP000821853">
    <property type="component" value="Chromosome 2"/>
</dbReference>
<dbReference type="GO" id="GO:0000139">
    <property type="term" value="C:Golgi membrane"/>
    <property type="evidence" value="ECO:0007669"/>
    <property type="project" value="UniProtKB-SubCell"/>
</dbReference>
<evidence type="ECO:0000256" key="9">
    <source>
        <dbReference type="ARBA" id="ARBA00023136"/>
    </source>
</evidence>
<keyword evidence="5" id="KW-0812">Transmembrane</keyword>
<comment type="similarity">
    <text evidence="2 11">Belongs to the glycosyltransferase 31 family.</text>
</comment>
<keyword evidence="4" id="KW-0808">Transferase</keyword>
<dbReference type="FunFam" id="3.90.550.50:FF:000001">
    <property type="entry name" value="Hexosyltransferase"/>
    <property type="match status" value="1"/>
</dbReference>
<evidence type="ECO:0000256" key="10">
    <source>
        <dbReference type="ARBA" id="ARBA00023180"/>
    </source>
</evidence>
<comment type="subcellular location">
    <subcellularLocation>
        <location evidence="1 11">Golgi apparatus membrane</location>
        <topology evidence="1 11">Single-pass type II membrane protein</topology>
    </subcellularLocation>
</comment>
<name>A0A9J6FYL8_HAELO</name>
<dbReference type="GO" id="GO:0016758">
    <property type="term" value="F:hexosyltransferase activity"/>
    <property type="evidence" value="ECO:0007669"/>
    <property type="project" value="InterPro"/>
</dbReference>